<evidence type="ECO:0000313" key="4">
    <source>
        <dbReference type="EMBL" id="PRR84480.1"/>
    </source>
</evidence>
<dbReference type="Gene3D" id="3.30.70.270">
    <property type="match status" value="1"/>
</dbReference>
<feature type="domain" description="HAMP" evidence="2">
    <location>
        <begin position="307"/>
        <end position="359"/>
    </location>
</feature>
<evidence type="ECO:0000313" key="5">
    <source>
        <dbReference type="Proteomes" id="UP000239471"/>
    </source>
</evidence>
<dbReference type="AlphaFoldDB" id="A0A2T0BKR1"/>
<dbReference type="InterPro" id="IPR050469">
    <property type="entry name" value="Diguanylate_Cyclase"/>
</dbReference>
<name>A0A2T0BKR1_9CLOT</name>
<protein>
    <submittedName>
        <fullName evidence="4">Diguanylate cyclase DosC</fullName>
        <ecNumber evidence="4">2.7.7.65</ecNumber>
    </submittedName>
</protein>
<dbReference type="GO" id="GO:0005886">
    <property type="term" value="C:plasma membrane"/>
    <property type="evidence" value="ECO:0007669"/>
    <property type="project" value="TreeGrafter"/>
</dbReference>
<dbReference type="SMART" id="SM00304">
    <property type="entry name" value="HAMP"/>
    <property type="match status" value="1"/>
</dbReference>
<comment type="caution">
    <text evidence="4">The sequence shown here is derived from an EMBL/GenBank/DDBJ whole genome shotgun (WGS) entry which is preliminary data.</text>
</comment>
<dbReference type="EMBL" id="PVXQ01000001">
    <property type="protein sequence ID" value="PRR84480.1"/>
    <property type="molecule type" value="Genomic_DNA"/>
</dbReference>
<organism evidence="4 5">
    <name type="scientific">Clostridium vincentii</name>
    <dbReference type="NCBI Taxonomy" id="52704"/>
    <lineage>
        <taxon>Bacteria</taxon>
        <taxon>Bacillati</taxon>
        <taxon>Bacillota</taxon>
        <taxon>Clostridia</taxon>
        <taxon>Eubacteriales</taxon>
        <taxon>Clostridiaceae</taxon>
        <taxon>Clostridium</taxon>
    </lineage>
</organism>
<dbReference type="InterPro" id="IPR000160">
    <property type="entry name" value="GGDEF_dom"/>
</dbReference>
<dbReference type="GO" id="GO:0043709">
    <property type="term" value="P:cell adhesion involved in single-species biofilm formation"/>
    <property type="evidence" value="ECO:0007669"/>
    <property type="project" value="TreeGrafter"/>
</dbReference>
<dbReference type="SMART" id="SM00267">
    <property type="entry name" value="GGDEF"/>
    <property type="match status" value="1"/>
</dbReference>
<keyword evidence="4" id="KW-0548">Nucleotidyltransferase</keyword>
<dbReference type="NCBIfam" id="TIGR00254">
    <property type="entry name" value="GGDEF"/>
    <property type="match status" value="1"/>
</dbReference>
<dbReference type="SUPFAM" id="SSF55073">
    <property type="entry name" value="Nucleotide cyclase"/>
    <property type="match status" value="1"/>
</dbReference>
<dbReference type="PANTHER" id="PTHR45138">
    <property type="entry name" value="REGULATORY COMPONENTS OF SENSORY TRANSDUCTION SYSTEM"/>
    <property type="match status" value="1"/>
</dbReference>
<sequence length="572" mass="65683">MKTNKIKKSMNNLGTIIKILLFLIVIITLGLNLILNNIIISKYFSRIENGDVILSTNQSSKIFQSKIKELERITQDYAFWDEHYSKVQEVNIDETWYKENFTEWLPDKNGIDLIVILNRDKKIIVQNGLNNINEILNDNNILKSLNENEYNEKSIITGFKMYDGEIYMISECPIFKNTTEGNCHGVVILGKKVSSLFVQAINEDLGSNIFITYENGFVSNEEISEYVNSNIVLINENKNNPVYKIDNLKIIGSLPIIDISDNNIGYMNVIQSRDTFLSAQKLLQRNSFAVMILSALIILILGFRFKGIIVNPIKNLENQIKSMKNNNLLIHVNVNGTNEVISLAGSFNDMVDKIYEHKKENQELKVCVNTDCLTSLYNHRYYFESIKNKLAEGHKQIAVMFCDIDKFKLTNDTYGHEVGDYVLIETSKIIKDEVKDMGMVFRYGGEEFVVMMCDYTSEEALIEAEKIRKRIAENQDIQKYSDYFPITISIGIAFYPKHALDAEGLIKKSDTAMYYSKQNGRNQCNIYNENMNVFLKDDNKDINRELLMDSVVALAEAEDAKVKYTGEHSKMV</sequence>
<dbReference type="GO" id="GO:0052621">
    <property type="term" value="F:diguanylate cyclase activity"/>
    <property type="evidence" value="ECO:0007669"/>
    <property type="project" value="UniProtKB-EC"/>
</dbReference>
<dbReference type="Gene3D" id="6.10.340.10">
    <property type="match status" value="1"/>
</dbReference>
<dbReference type="FunFam" id="3.30.70.270:FF:000001">
    <property type="entry name" value="Diguanylate cyclase domain protein"/>
    <property type="match status" value="1"/>
</dbReference>
<evidence type="ECO:0000256" key="1">
    <source>
        <dbReference type="SAM" id="Phobius"/>
    </source>
</evidence>
<dbReference type="OrthoDB" id="9805474at2"/>
<keyword evidence="1" id="KW-0472">Membrane</keyword>
<dbReference type="RefSeq" id="WP_106058062.1">
    <property type="nucleotide sequence ID" value="NZ_PVXQ01000001.1"/>
</dbReference>
<dbReference type="InterPro" id="IPR043128">
    <property type="entry name" value="Rev_trsase/Diguanyl_cyclase"/>
</dbReference>
<evidence type="ECO:0000259" key="3">
    <source>
        <dbReference type="PROSITE" id="PS50887"/>
    </source>
</evidence>
<dbReference type="PROSITE" id="PS50885">
    <property type="entry name" value="HAMP"/>
    <property type="match status" value="1"/>
</dbReference>
<dbReference type="Proteomes" id="UP000239471">
    <property type="component" value="Unassembled WGS sequence"/>
</dbReference>
<keyword evidence="4" id="KW-0808">Transferase</keyword>
<dbReference type="Pfam" id="PF00672">
    <property type="entry name" value="HAMP"/>
    <property type="match status" value="1"/>
</dbReference>
<dbReference type="Pfam" id="PF00990">
    <property type="entry name" value="GGDEF"/>
    <property type="match status" value="1"/>
</dbReference>
<dbReference type="CDD" id="cd01949">
    <property type="entry name" value="GGDEF"/>
    <property type="match status" value="1"/>
</dbReference>
<dbReference type="Pfam" id="PF05228">
    <property type="entry name" value="CHASE4"/>
    <property type="match status" value="1"/>
</dbReference>
<keyword evidence="5" id="KW-1185">Reference proteome</keyword>
<feature type="transmembrane region" description="Helical" evidence="1">
    <location>
        <begin position="12"/>
        <end position="35"/>
    </location>
</feature>
<gene>
    <name evidence="4" type="primary">dosC_1</name>
    <name evidence="4" type="ORF">CLVI_00020</name>
</gene>
<dbReference type="GO" id="GO:1902201">
    <property type="term" value="P:negative regulation of bacterial-type flagellum-dependent cell motility"/>
    <property type="evidence" value="ECO:0007669"/>
    <property type="project" value="TreeGrafter"/>
</dbReference>
<keyword evidence="1" id="KW-1133">Transmembrane helix</keyword>
<reference evidence="4 5" key="1">
    <citation type="submission" date="2018-03" db="EMBL/GenBank/DDBJ databases">
        <title>Genome sequence of Clostridium vincentii DSM 10228.</title>
        <authorList>
            <person name="Poehlein A."/>
            <person name="Daniel R."/>
        </authorList>
    </citation>
    <scope>NUCLEOTIDE SEQUENCE [LARGE SCALE GENOMIC DNA]</scope>
    <source>
        <strain evidence="4 5">DSM 10228</strain>
    </source>
</reference>
<dbReference type="InterPro" id="IPR029787">
    <property type="entry name" value="Nucleotide_cyclase"/>
</dbReference>
<dbReference type="InterPro" id="IPR003660">
    <property type="entry name" value="HAMP_dom"/>
</dbReference>
<keyword evidence="1" id="KW-0812">Transmembrane</keyword>
<dbReference type="PANTHER" id="PTHR45138:SF9">
    <property type="entry name" value="DIGUANYLATE CYCLASE DGCM-RELATED"/>
    <property type="match status" value="1"/>
</dbReference>
<dbReference type="PROSITE" id="PS50887">
    <property type="entry name" value="GGDEF"/>
    <property type="match status" value="1"/>
</dbReference>
<proteinExistence type="predicted"/>
<dbReference type="CDD" id="cd06225">
    <property type="entry name" value="HAMP"/>
    <property type="match status" value="1"/>
</dbReference>
<dbReference type="InterPro" id="IPR007892">
    <property type="entry name" value="CHASE4"/>
</dbReference>
<dbReference type="SUPFAM" id="SSF158472">
    <property type="entry name" value="HAMP domain-like"/>
    <property type="match status" value="1"/>
</dbReference>
<dbReference type="GO" id="GO:0007165">
    <property type="term" value="P:signal transduction"/>
    <property type="evidence" value="ECO:0007669"/>
    <property type="project" value="InterPro"/>
</dbReference>
<evidence type="ECO:0000259" key="2">
    <source>
        <dbReference type="PROSITE" id="PS50885"/>
    </source>
</evidence>
<accession>A0A2T0BKR1</accession>
<dbReference type="EC" id="2.7.7.65" evidence="4"/>
<feature type="domain" description="GGDEF" evidence="3">
    <location>
        <begin position="395"/>
        <end position="529"/>
    </location>
</feature>